<accession>A0A9D1SEU3</accession>
<protein>
    <submittedName>
        <fullName evidence="4">Insulinase family protein</fullName>
    </submittedName>
</protein>
<evidence type="ECO:0000313" key="5">
    <source>
        <dbReference type="Proteomes" id="UP000824109"/>
    </source>
</evidence>
<organism evidence="4 5">
    <name type="scientific">Candidatus Ornithomonoglobus merdipullorum</name>
    <dbReference type="NCBI Taxonomy" id="2840895"/>
    <lineage>
        <taxon>Bacteria</taxon>
        <taxon>Bacillati</taxon>
        <taxon>Bacillota</taxon>
        <taxon>Clostridia</taxon>
        <taxon>Candidatus Ornithomonoglobus</taxon>
    </lineage>
</organism>
<reference evidence="4" key="1">
    <citation type="submission" date="2020-10" db="EMBL/GenBank/DDBJ databases">
        <authorList>
            <person name="Gilroy R."/>
        </authorList>
    </citation>
    <scope>NUCLEOTIDE SEQUENCE</scope>
    <source>
        <strain evidence="4">USAMLcec3-3695</strain>
    </source>
</reference>
<dbReference type="PANTHER" id="PTHR11851">
    <property type="entry name" value="METALLOPROTEASE"/>
    <property type="match status" value="1"/>
</dbReference>
<reference evidence="4" key="2">
    <citation type="journal article" date="2021" name="PeerJ">
        <title>Extensive microbial diversity within the chicken gut microbiome revealed by metagenomics and culture.</title>
        <authorList>
            <person name="Gilroy R."/>
            <person name="Ravi A."/>
            <person name="Getino M."/>
            <person name="Pursley I."/>
            <person name="Horton D.L."/>
            <person name="Alikhan N.F."/>
            <person name="Baker D."/>
            <person name="Gharbi K."/>
            <person name="Hall N."/>
            <person name="Watson M."/>
            <person name="Adriaenssens E.M."/>
            <person name="Foster-Nyarko E."/>
            <person name="Jarju S."/>
            <person name="Secka A."/>
            <person name="Antonio M."/>
            <person name="Oren A."/>
            <person name="Chaudhuri R.R."/>
            <person name="La Ragione R."/>
            <person name="Hildebrand F."/>
            <person name="Pallen M.J."/>
        </authorList>
    </citation>
    <scope>NUCLEOTIDE SEQUENCE</scope>
    <source>
        <strain evidence="4">USAMLcec3-3695</strain>
    </source>
</reference>
<comment type="similarity">
    <text evidence="1">Belongs to the peptidase M16 family.</text>
</comment>
<dbReference type="InterPro" id="IPR007863">
    <property type="entry name" value="Peptidase_M16_C"/>
</dbReference>
<proteinExistence type="inferred from homology"/>
<evidence type="ECO:0000259" key="3">
    <source>
        <dbReference type="Pfam" id="PF05193"/>
    </source>
</evidence>
<dbReference type="GO" id="GO:0006508">
    <property type="term" value="P:proteolysis"/>
    <property type="evidence" value="ECO:0007669"/>
    <property type="project" value="InterPro"/>
</dbReference>
<dbReference type="GO" id="GO:0046872">
    <property type="term" value="F:metal ion binding"/>
    <property type="evidence" value="ECO:0007669"/>
    <property type="project" value="InterPro"/>
</dbReference>
<dbReference type="PANTHER" id="PTHR11851:SF49">
    <property type="entry name" value="MITOCHONDRIAL-PROCESSING PEPTIDASE SUBUNIT ALPHA"/>
    <property type="match status" value="1"/>
</dbReference>
<dbReference type="Proteomes" id="UP000824109">
    <property type="component" value="Unassembled WGS sequence"/>
</dbReference>
<name>A0A9D1SEU3_9FIRM</name>
<dbReference type="FunFam" id="3.30.830.10:FF:000008">
    <property type="entry name" value="Mitochondrial-processing peptidase subunit beta"/>
    <property type="match status" value="1"/>
</dbReference>
<gene>
    <name evidence="4" type="ORF">IAA61_08410</name>
</gene>
<feature type="domain" description="Peptidase M16 C-terminal" evidence="3">
    <location>
        <begin position="165"/>
        <end position="246"/>
    </location>
</feature>
<evidence type="ECO:0000259" key="2">
    <source>
        <dbReference type="Pfam" id="PF00675"/>
    </source>
</evidence>
<evidence type="ECO:0000313" key="4">
    <source>
        <dbReference type="EMBL" id="HIU57814.1"/>
    </source>
</evidence>
<dbReference type="InterPro" id="IPR011249">
    <property type="entry name" value="Metalloenz_LuxS/M16"/>
</dbReference>
<dbReference type="InterPro" id="IPR001431">
    <property type="entry name" value="Pept_M16_Zn_BS"/>
</dbReference>
<dbReference type="InterPro" id="IPR011765">
    <property type="entry name" value="Pept_M16_N"/>
</dbReference>
<dbReference type="SUPFAM" id="SSF63411">
    <property type="entry name" value="LuxS/MPP-like metallohydrolase"/>
    <property type="match status" value="1"/>
</dbReference>
<feature type="domain" description="Peptidase M16 N-terminal" evidence="2">
    <location>
        <begin position="12"/>
        <end position="159"/>
    </location>
</feature>
<dbReference type="AlphaFoldDB" id="A0A9D1SEU3"/>
<sequence length="248" mass="27985">MYIQKVLSNGIRVAAERIPYVQSVSLGVWVANGSRCEKKNENGISHFIEHMLFKGTEKRTAEQIALEMDSVGGQLNAFTTRECTCFYAKTLGDYAETAVDILSDMIFCSELSEKTMETERAVVLEEIAMYEDSPEDVVYDLFTETVWGDTPMGRTILGTPESLSNVTPESMREYIRTHYTSKSIVIAVAGSFGDELFELLEKYFGSRSIEHNEVTFENAEYRSGTAVMKRDFEQVQLVAGFRGIDIYD</sequence>
<evidence type="ECO:0000256" key="1">
    <source>
        <dbReference type="ARBA" id="ARBA00007261"/>
    </source>
</evidence>
<dbReference type="PROSITE" id="PS00143">
    <property type="entry name" value="INSULINASE"/>
    <property type="match status" value="1"/>
</dbReference>
<dbReference type="InterPro" id="IPR050361">
    <property type="entry name" value="MPP/UQCRC_Complex"/>
</dbReference>
<comment type="caution">
    <text evidence="4">The sequence shown here is derived from an EMBL/GenBank/DDBJ whole genome shotgun (WGS) entry which is preliminary data.</text>
</comment>
<dbReference type="Pfam" id="PF00675">
    <property type="entry name" value="Peptidase_M16"/>
    <property type="match status" value="1"/>
</dbReference>
<dbReference type="Pfam" id="PF05193">
    <property type="entry name" value="Peptidase_M16_C"/>
    <property type="match status" value="1"/>
</dbReference>
<dbReference type="Gene3D" id="3.30.830.10">
    <property type="entry name" value="Metalloenzyme, LuxS/M16 peptidase-like"/>
    <property type="match status" value="1"/>
</dbReference>
<dbReference type="GO" id="GO:0004222">
    <property type="term" value="F:metalloendopeptidase activity"/>
    <property type="evidence" value="ECO:0007669"/>
    <property type="project" value="InterPro"/>
</dbReference>
<dbReference type="EMBL" id="DVNB01000087">
    <property type="protein sequence ID" value="HIU57814.1"/>
    <property type="molecule type" value="Genomic_DNA"/>
</dbReference>